<sequence>METRLAVLRALEQSLLASLHSVVYPILTLPNEITTAIFIRRSQKGCEHWGRMGQGTLLPHLEEFYVDKLSNAISIRSIVRMLSARAHPANGVARITSFRCNHRPAHDFWLWDDLKEDGEEALCKLRELRSQGMAVEIGWGPSWFRELTEIGSAKNTTRLQLARDSYWF</sequence>
<evidence type="ECO:0000313" key="2">
    <source>
        <dbReference type="Proteomes" id="UP001221142"/>
    </source>
</evidence>
<keyword evidence="2" id="KW-1185">Reference proteome</keyword>
<organism evidence="1 2">
    <name type="scientific">Roridomyces roridus</name>
    <dbReference type="NCBI Taxonomy" id="1738132"/>
    <lineage>
        <taxon>Eukaryota</taxon>
        <taxon>Fungi</taxon>
        <taxon>Dikarya</taxon>
        <taxon>Basidiomycota</taxon>
        <taxon>Agaricomycotina</taxon>
        <taxon>Agaricomycetes</taxon>
        <taxon>Agaricomycetidae</taxon>
        <taxon>Agaricales</taxon>
        <taxon>Marasmiineae</taxon>
        <taxon>Mycenaceae</taxon>
        <taxon>Roridomyces</taxon>
    </lineage>
</organism>
<name>A0AAD7BPW4_9AGAR</name>
<evidence type="ECO:0000313" key="1">
    <source>
        <dbReference type="EMBL" id="KAJ7626997.1"/>
    </source>
</evidence>
<accession>A0AAD7BPW4</accession>
<comment type="caution">
    <text evidence="1">The sequence shown here is derived from an EMBL/GenBank/DDBJ whole genome shotgun (WGS) entry which is preliminary data.</text>
</comment>
<gene>
    <name evidence="1" type="ORF">FB45DRAFT_1029366</name>
</gene>
<proteinExistence type="predicted"/>
<dbReference type="AlphaFoldDB" id="A0AAD7BPW4"/>
<dbReference type="Proteomes" id="UP001221142">
    <property type="component" value="Unassembled WGS sequence"/>
</dbReference>
<protein>
    <submittedName>
        <fullName evidence="1">Uncharacterized protein</fullName>
    </submittedName>
</protein>
<dbReference type="EMBL" id="JARKIF010000011">
    <property type="protein sequence ID" value="KAJ7626997.1"/>
    <property type="molecule type" value="Genomic_DNA"/>
</dbReference>
<reference evidence="1" key="1">
    <citation type="submission" date="2023-03" db="EMBL/GenBank/DDBJ databases">
        <title>Massive genome expansion in bonnet fungi (Mycena s.s.) driven by repeated elements and novel gene families across ecological guilds.</title>
        <authorList>
            <consortium name="Lawrence Berkeley National Laboratory"/>
            <person name="Harder C.B."/>
            <person name="Miyauchi S."/>
            <person name="Viragh M."/>
            <person name="Kuo A."/>
            <person name="Thoen E."/>
            <person name="Andreopoulos B."/>
            <person name="Lu D."/>
            <person name="Skrede I."/>
            <person name="Drula E."/>
            <person name="Henrissat B."/>
            <person name="Morin E."/>
            <person name="Kohler A."/>
            <person name="Barry K."/>
            <person name="LaButti K."/>
            <person name="Morin E."/>
            <person name="Salamov A."/>
            <person name="Lipzen A."/>
            <person name="Mereny Z."/>
            <person name="Hegedus B."/>
            <person name="Baldrian P."/>
            <person name="Stursova M."/>
            <person name="Weitz H."/>
            <person name="Taylor A."/>
            <person name="Grigoriev I.V."/>
            <person name="Nagy L.G."/>
            <person name="Martin F."/>
            <person name="Kauserud H."/>
        </authorList>
    </citation>
    <scope>NUCLEOTIDE SEQUENCE</scope>
    <source>
        <strain evidence="1">9284</strain>
    </source>
</reference>